<reference evidence="9 10" key="1">
    <citation type="journal article" date="2020" name="Nature">
        <title>Six reference-quality genomes reveal evolution of bat adaptations.</title>
        <authorList>
            <person name="Jebb D."/>
            <person name="Huang Z."/>
            <person name="Pippel M."/>
            <person name="Hughes G.M."/>
            <person name="Lavrichenko K."/>
            <person name="Devanna P."/>
            <person name="Winkler S."/>
            <person name="Jermiin L.S."/>
            <person name="Skirmuntt E.C."/>
            <person name="Katzourakis A."/>
            <person name="Burkitt-Gray L."/>
            <person name="Ray D.A."/>
            <person name="Sullivan K.A.M."/>
            <person name="Roscito J.G."/>
            <person name="Kirilenko B.M."/>
            <person name="Davalos L.M."/>
            <person name="Corthals A.P."/>
            <person name="Power M.L."/>
            <person name="Jones G."/>
            <person name="Ransome R.D."/>
            <person name="Dechmann D.K.N."/>
            <person name="Locatelli A.G."/>
            <person name="Puechmaille S.J."/>
            <person name="Fedrigo O."/>
            <person name="Jarvis E.D."/>
            <person name="Hiller M."/>
            <person name="Vernes S.C."/>
            <person name="Myers E.W."/>
            <person name="Teeling E.C."/>
        </authorList>
    </citation>
    <scope>NUCLEOTIDE SEQUENCE [LARGE SCALE GENOMIC DNA]</scope>
    <source>
        <strain evidence="9">Bat1K_MPI-CBG_1</strain>
    </source>
</reference>
<evidence type="ECO:0000313" key="9">
    <source>
        <dbReference type="EMBL" id="KAF6106605.1"/>
    </source>
</evidence>
<dbReference type="InterPro" id="IPR036009">
    <property type="entry name" value="TBC1D8_PH-GRAM1"/>
</dbReference>
<dbReference type="SMART" id="SM00164">
    <property type="entry name" value="TBC"/>
    <property type="match status" value="1"/>
</dbReference>
<evidence type="ECO:0000256" key="3">
    <source>
        <dbReference type="ARBA" id="ARBA00043879"/>
    </source>
</evidence>
<dbReference type="CDD" id="cd13349">
    <property type="entry name" value="PH-GRAM1_TBC1D8"/>
    <property type="match status" value="1"/>
</dbReference>
<gene>
    <name evidence="9" type="ORF">HJG60_018604</name>
</gene>
<dbReference type="PANTHER" id="PTHR47666">
    <property type="entry name" value="PROTEIN VASCULAR ASSOCIATED DEATH 1, CHLOROPLASTIC"/>
    <property type="match status" value="1"/>
</dbReference>
<dbReference type="SMART" id="SM00568">
    <property type="entry name" value="GRAM"/>
    <property type="match status" value="2"/>
</dbReference>
<dbReference type="InterPro" id="IPR035969">
    <property type="entry name" value="Rab-GAP_TBC_sf"/>
</dbReference>
<dbReference type="AlphaFoldDB" id="A0A834A6G2"/>
<accession>A0A834A6G2</accession>
<comment type="function">
    <text evidence="3">May act as a GTPase-activating protein for Rab family protein(s).</text>
</comment>
<feature type="region of interest" description="Disordered" evidence="7">
    <location>
        <begin position="997"/>
        <end position="1016"/>
    </location>
</feature>
<evidence type="ECO:0000256" key="1">
    <source>
        <dbReference type="ARBA" id="ARBA00022468"/>
    </source>
</evidence>
<keyword evidence="2" id="KW-0677">Repeat</keyword>
<protein>
    <recommendedName>
        <fullName evidence="4">TBC1 domain family member 8</fullName>
    </recommendedName>
    <alternativeName>
        <fullName evidence="5">Vascular Rab-GAP/TBC-containing protein</fullName>
    </alternativeName>
</protein>
<dbReference type="Gene3D" id="2.30.29.30">
    <property type="entry name" value="Pleckstrin-homology domain (PH domain)/Phosphotyrosine-binding domain (PTB)"/>
    <property type="match status" value="2"/>
</dbReference>
<dbReference type="Gene3D" id="1.10.472.80">
    <property type="entry name" value="Ypt/Rab-GAP domain of gyp1p, domain 3"/>
    <property type="match status" value="1"/>
</dbReference>
<dbReference type="FunFam" id="1.10.10.750:FF:000008">
    <property type="entry name" value="TBC1 domain family member 9"/>
    <property type="match status" value="1"/>
</dbReference>
<dbReference type="EMBL" id="JABVXQ010000006">
    <property type="protein sequence ID" value="KAF6106605.1"/>
    <property type="molecule type" value="Genomic_DNA"/>
</dbReference>
<dbReference type="FunFam" id="1.10.8.270:FF:000002">
    <property type="entry name" value="TBC1 domain family member 9B"/>
    <property type="match status" value="1"/>
</dbReference>
<dbReference type="Gene3D" id="1.10.238.10">
    <property type="entry name" value="EF-hand"/>
    <property type="match status" value="1"/>
</dbReference>
<dbReference type="InterPro" id="IPR011992">
    <property type="entry name" value="EF-hand-dom_pair"/>
</dbReference>
<dbReference type="InterPro" id="IPR036016">
    <property type="entry name" value="TBC1D8_PH-GRAM2"/>
</dbReference>
<dbReference type="SUPFAM" id="SSF47473">
    <property type="entry name" value="EF-hand"/>
    <property type="match status" value="1"/>
</dbReference>
<sequence>MWLKPEEVLLKNALKLWMTQKSSCYFILQQRRGHGGGGGRLTGATLEEITQHWDWLEQNLLHTLSVFDNKEDIASFVKGKIKALIAEETSSRLAEQEEEPEKFREALVKFEARFNFPEAEKLITYYSCCCWKGRVPRQGWLYLSINHLCFYSFFLGKELKLVVPWVDIQKLEKTSNIFLTATIRITTHSKERDFSMFLNLEEVFRIMEQLADMTLRRLLDNEGFDLDPDLQEPSQITKRHLEARAQNEFFRAFFRLPRPEKLHTVMDCALWTPFSRCHTVGRMFTSDSYICFASKEDGCCNVILPLREVVSIEKMEDTSLLPNPIIISIRSKMAFQFIELKDRDDLVESLLIRLKQVHADHPVHYSTSQDDDMMSHVFHSTSMCSGHKFRDLEMISSQNSEEGEEEQSLQQHPQALKAVLEQSGSQSPDTRMSREQIKLRLWNDHFMEYGRTVCMFRTEKIRKLVAMGIPESLRGRLWLLFSDAVTDLASHPGYYGNLVEESMGKCCLVTEEIERDLHRSLPEHPAFQNETGIAALRRVLTAYAHRNPKIGYCQSMNILTSVLLLYAKEEEAFWLLVAVCERMLPDYFNHRVIGAQVDQSVFEELVKEHLPELAEHLNDPSALASISLSWFLTLFLSIMPLESAVNIVDCFFYDGIKAIFQLGLAVLDACAKDLCSSRDDGQALMVLSRFLDHIKNEDSPGPPVGSHHTFFSDDQEPYPVTDIADLIRDSYEKFGDQSVEQIERMRYRHRIRVLQGHEDTTKQNVLRVVNPEVSFLLEDLEELYDLFKREYMMSCYWEQSRPMASRHDPSRPYAEQYRIDTRQFAQLFQLVSPWTCGTHTAILAERTFRLLDDNMDNLIEFRAFVSCLDIMYNGEMNEKIKLLYKLHIPPALTENDRDSQSPLKNPLLSTSRPLIFGKSNGDAADYQKQLKQMIKDLAKEKDETETELPQMSQREFIQFCKTLYNMFREDPEENNLYQAIATVTTLLLQIGEVGHGGSSSGSCSQDSGEKPQASIPSLEQDSVFADTDPGTASQDAQTFPEEVEGNWTVSLEHILASLLTEQSLVNFFEKPLDIKSKLGNAKINQYSLKTFQMSSQSHPEIKQDSSLPRRVCHNKARTTKQVSWVVSP</sequence>
<dbReference type="CDD" id="cd13353">
    <property type="entry name" value="PH-GRAM2_TBC1D8"/>
    <property type="match status" value="1"/>
</dbReference>
<dbReference type="InterPro" id="IPR004182">
    <property type="entry name" value="GRAM"/>
</dbReference>
<dbReference type="FunFam" id="1.10.238.10:FF:000153">
    <property type="entry name" value="TBC1 domain family member 8 isoform X2"/>
    <property type="match status" value="1"/>
</dbReference>
<evidence type="ECO:0000256" key="2">
    <source>
        <dbReference type="ARBA" id="ARBA00022737"/>
    </source>
</evidence>
<dbReference type="PANTHER" id="PTHR47666:SF2">
    <property type="entry name" value="TBC1 DOMAIN FAMILY MEMBER 8 ISOFORM X1"/>
    <property type="match status" value="1"/>
</dbReference>
<evidence type="ECO:0000256" key="4">
    <source>
        <dbReference type="ARBA" id="ARBA00072015"/>
    </source>
</evidence>
<dbReference type="InterPro" id="IPR000195">
    <property type="entry name" value="Rab-GAP-TBC_dom"/>
</dbReference>
<dbReference type="FunFam" id="2.30.29.30:FF:000259">
    <property type="entry name" value="TBC1 domain family member 8"/>
    <property type="match status" value="1"/>
</dbReference>
<feature type="domain" description="Rab-GAP TBC" evidence="8">
    <location>
        <begin position="468"/>
        <end position="655"/>
    </location>
</feature>
<dbReference type="Pfam" id="PF02893">
    <property type="entry name" value="GRAM"/>
    <property type="match status" value="2"/>
</dbReference>
<evidence type="ECO:0000256" key="7">
    <source>
        <dbReference type="SAM" id="MobiDB-lite"/>
    </source>
</evidence>
<dbReference type="InterPro" id="IPR011993">
    <property type="entry name" value="PH-like_dom_sf"/>
</dbReference>
<feature type="coiled-coil region" evidence="6">
    <location>
        <begin position="923"/>
        <end position="954"/>
    </location>
</feature>
<dbReference type="Gene3D" id="1.10.10.750">
    <property type="entry name" value="Ypt/Rab-GAP domain of gyp1p, domain 1"/>
    <property type="match status" value="1"/>
</dbReference>
<dbReference type="FunFam" id="2.30.29.30:FF:000013">
    <property type="entry name" value="Putative TBC1 domain family member 8B"/>
    <property type="match status" value="1"/>
</dbReference>
<dbReference type="GO" id="GO:0003008">
    <property type="term" value="P:system process"/>
    <property type="evidence" value="ECO:0007669"/>
    <property type="project" value="UniProtKB-ARBA"/>
</dbReference>
<evidence type="ECO:0000259" key="8">
    <source>
        <dbReference type="PROSITE" id="PS50086"/>
    </source>
</evidence>
<dbReference type="GO" id="GO:0005096">
    <property type="term" value="F:GTPase activator activity"/>
    <property type="evidence" value="ECO:0007669"/>
    <property type="project" value="UniProtKB-KW"/>
</dbReference>
<comment type="caution">
    <text evidence="9">The sequence shown here is derived from an EMBL/GenBank/DDBJ whole genome shotgun (WGS) entry which is preliminary data.</text>
</comment>
<dbReference type="Proteomes" id="UP000664940">
    <property type="component" value="Unassembled WGS sequence"/>
</dbReference>
<dbReference type="FunFam" id="1.10.472.80:FF:000030">
    <property type="entry name" value="TBC1 domain family member 8 isoform X2"/>
    <property type="match status" value="1"/>
</dbReference>
<name>A0A834A6G2_9CHIR</name>
<organism evidence="9 10">
    <name type="scientific">Phyllostomus discolor</name>
    <name type="common">pale spear-nosed bat</name>
    <dbReference type="NCBI Taxonomy" id="89673"/>
    <lineage>
        <taxon>Eukaryota</taxon>
        <taxon>Metazoa</taxon>
        <taxon>Chordata</taxon>
        <taxon>Craniata</taxon>
        <taxon>Vertebrata</taxon>
        <taxon>Euteleostomi</taxon>
        <taxon>Mammalia</taxon>
        <taxon>Eutheria</taxon>
        <taxon>Laurasiatheria</taxon>
        <taxon>Chiroptera</taxon>
        <taxon>Yangochiroptera</taxon>
        <taxon>Phyllostomidae</taxon>
        <taxon>Phyllostominae</taxon>
        <taxon>Phyllostomus</taxon>
    </lineage>
</organism>
<keyword evidence="1" id="KW-0343">GTPase activation</keyword>
<proteinExistence type="predicted"/>
<dbReference type="PROSITE" id="PS50086">
    <property type="entry name" value="TBC_RABGAP"/>
    <property type="match status" value="1"/>
</dbReference>
<dbReference type="Gene3D" id="1.10.8.270">
    <property type="entry name" value="putative rabgap domain of human tbc1 domain family member 14 like domains"/>
    <property type="match status" value="1"/>
</dbReference>
<dbReference type="Pfam" id="PF00566">
    <property type="entry name" value="RabGAP-TBC"/>
    <property type="match status" value="1"/>
</dbReference>
<evidence type="ECO:0000256" key="5">
    <source>
        <dbReference type="ARBA" id="ARBA00075953"/>
    </source>
</evidence>
<evidence type="ECO:0000313" key="10">
    <source>
        <dbReference type="Proteomes" id="UP000664940"/>
    </source>
</evidence>
<keyword evidence="6" id="KW-0175">Coiled coil</keyword>
<dbReference type="SUPFAM" id="SSF47923">
    <property type="entry name" value="Ypt/Rab-GAP domain of gyp1p"/>
    <property type="match status" value="2"/>
</dbReference>
<evidence type="ECO:0000256" key="6">
    <source>
        <dbReference type="SAM" id="Coils"/>
    </source>
</evidence>